<keyword evidence="2" id="KW-0328">Glycosyltransferase</keyword>
<dbReference type="Pfam" id="PF00535">
    <property type="entry name" value="Glycos_transf_2"/>
    <property type="match status" value="1"/>
</dbReference>
<name>A0A1P8N218_9RHOB</name>
<evidence type="ECO:0008006" key="8">
    <source>
        <dbReference type="Google" id="ProtNLM"/>
    </source>
</evidence>
<evidence type="ECO:0000313" key="6">
    <source>
        <dbReference type="EMBL" id="APX14350.1"/>
    </source>
</evidence>
<keyword evidence="3" id="KW-0808">Transferase</keyword>
<dbReference type="Proteomes" id="UP000186336">
    <property type="component" value="Plasmid pDOK1-4-7"/>
</dbReference>
<keyword evidence="7" id="KW-1185">Reference proteome</keyword>
<evidence type="ECO:0000313" key="7">
    <source>
        <dbReference type="Proteomes" id="UP000186336"/>
    </source>
</evidence>
<dbReference type="PANTHER" id="PTHR43179:SF12">
    <property type="entry name" value="GALACTOFURANOSYLTRANSFERASE GLFT2"/>
    <property type="match status" value="1"/>
</dbReference>
<protein>
    <recommendedName>
        <fullName evidence="8">Glycosyltransferase 2-like domain-containing protein</fullName>
    </recommendedName>
</protein>
<dbReference type="SUPFAM" id="SSF53756">
    <property type="entry name" value="UDP-Glycosyltransferase/glycogen phosphorylase"/>
    <property type="match status" value="1"/>
</dbReference>
<evidence type="ECO:0000259" key="5">
    <source>
        <dbReference type="Pfam" id="PF13439"/>
    </source>
</evidence>
<dbReference type="PANTHER" id="PTHR43179">
    <property type="entry name" value="RHAMNOSYLTRANSFERASE WBBL"/>
    <property type="match status" value="1"/>
</dbReference>
<geneLocation type="plasmid" evidence="6 7">
    <name>pDOK1-4-7</name>
</geneLocation>
<evidence type="ECO:0000256" key="1">
    <source>
        <dbReference type="ARBA" id="ARBA00006739"/>
    </source>
</evidence>
<reference evidence="6 7" key="1">
    <citation type="submission" date="2017-01" db="EMBL/GenBank/DDBJ databases">
        <title>Complete genome of Tateyamaria omphalii DOK1-4 isolated from seawater in Dokdo.</title>
        <authorList>
            <person name="Kim J.H."/>
            <person name="Chi W.-J."/>
        </authorList>
    </citation>
    <scope>NUCLEOTIDE SEQUENCE [LARGE SCALE GENOMIC DNA]</scope>
    <source>
        <strain evidence="6 7">DOK1-4</strain>
        <plasmid evidence="6 7">pDOK1-4-7</plasmid>
    </source>
</reference>
<dbReference type="EMBL" id="CP019319">
    <property type="protein sequence ID" value="APX14350.1"/>
    <property type="molecule type" value="Genomic_DNA"/>
</dbReference>
<dbReference type="GO" id="GO:0016757">
    <property type="term" value="F:glycosyltransferase activity"/>
    <property type="evidence" value="ECO:0007669"/>
    <property type="project" value="UniProtKB-KW"/>
</dbReference>
<feature type="domain" description="Glycosyltransferase subfamily 4-like N-terminal" evidence="5">
    <location>
        <begin position="325"/>
        <end position="501"/>
    </location>
</feature>
<feature type="domain" description="Glycosyltransferase 2-like" evidence="4">
    <location>
        <begin position="13"/>
        <end position="185"/>
    </location>
</feature>
<dbReference type="CDD" id="cd04186">
    <property type="entry name" value="GT_2_like_c"/>
    <property type="match status" value="1"/>
</dbReference>
<accession>A0A1P8N218</accession>
<dbReference type="Gene3D" id="3.90.550.10">
    <property type="entry name" value="Spore Coat Polysaccharide Biosynthesis Protein SpsA, Chain A"/>
    <property type="match status" value="1"/>
</dbReference>
<proteinExistence type="inferred from homology"/>
<dbReference type="AlphaFoldDB" id="A0A1P8N218"/>
<dbReference type="Pfam" id="PF13439">
    <property type="entry name" value="Glyco_transf_4"/>
    <property type="match status" value="1"/>
</dbReference>
<dbReference type="InterPro" id="IPR029044">
    <property type="entry name" value="Nucleotide-diphossugar_trans"/>
</dbReference>
<dbReference type="SUPFAM" id="SSF53448">
    <property type="entry name" value="Nucleotide-diphospho-sugar transferases"/>
    <property type="match status" value="1"/>
</dbReference>
<dbReference type="InterPro" id="IPR028098">
    <property type="entry name" value="Glyco_trans_4-like_N"/>
</dbReference>
<organism evidence="6 7">
    <name type="scientific">Tateyamaria omphalii</name>
    <dbReference type="NCBI Taxonomy" id="299262"/>
    <lineage>
        <taxon>Bacteria</taxon>
        <taxon>Pseudomonadati</taxon>
        <taxon>Pseudomonadota</taxon>
        <taxon>Alphaproteobacteria</taxon>
        <taxon>Rhodobacterales</taxon>
        <taxon>Roseobacteraceae</taxon>
        <taxon>Tateyamaria</taxon>
    </lineage>
</organism>
<gene>
    <name evidence="6" type="ORF">BWR18_21140</name>
</gene>
<dbReference type="InterPro" id="IPR001173">
    <property type="entry name" value="Glyco_trans_2-like"/>
</dbReference>
<dbReference type="KEGG" id="tom:BWR18_21140"/>
<comment type="similarity">
    <text evidence="1">Belongs to the glycosyltransferase 2 family.</text>
</comment>
<keyword evidence="6" id="KW-0614">Plasmid</keyword>
<dbReference type="Gene3D" id="3.40.50.2000">
    <property type="entry name" value="Glycogen Phosphorylase B"/>
    <property type="match status" value="1"/>
</dbReference>
<evidence type="ECO:0000256" key="3">
    <source>
        <dbReference type="ARBA" id="ARBA00022679"/>
    </source>
</evidence>
<evidence type="ECO:0000259" key="4">
    <source>
        <dbReference type="Pfam" id="PF00535"/>
    </source>
</evidence>
<sequence>MPALVPHLDAPVSVVVPVYNAVEDTEICIERLLAHTPADARVILINDASPDTDVAPLLERYAHLDRITVLTNDTNMGFTRTVNRGMSEAGTDDVVFLNSDARVTPGWLEGLRAAAASDPLIGTITPLSDRAGAFSAPRIGNANPLPFGVSEEEYAIAVRRHSLRLYPTVPTGNGFCMYVRRACIDQVGPLDEEAFPRGYGEENDFCMRARALGWRSVIDDATYVFHERSKSFGEQKTDLMAAGRKTVDARHPDYSYAIKVFGKSPQIALARYRAGQAQSVLSQGGACLPRALFVTATATGGTPQTNRDLMRALSDSWEGWLLRCDSQVMTLSRMAGKAMQVVEKHTLQEPVSPTRHRSFEYDRVLAAWLAKYEFDLVHIRQLIWHSLSLPRLAKEAGAVVINSFHDFYTISPSVKLLDEDNLFCGAHCPEGKVYAESDLWPRNSMPALDAGWIDIWQKQFAEALSVCDAFVTTSPSAREMILQTMPADTAERFVVIPHGRDFPEMRQNVNWPTPEQAVRILVPGNISIAKGREVIEGLLERDKLDQRLEFHILGITISPVPSAACISMAGTSVTTLPTVWPRLRPMRGRCSRSGTKPIAIP</sequence>
<evidence type="ECO:0000256" key="2">
    <source>
        <dbReference type="ARBA" id="ARBA00022676"/>
    </source>
</evidence>